<evidence type="ECO:0000313" key="1">
    <source>
        <dbReference type="EMBL" id="EIC22584.1"/>
    </source>
</evidence>
<reference evidence="2" key="1">
    <citation type="submission" date="2011-06" db="EMBL/GenBank/DDBJ databases">
        <authorList>
            <consortium name="US DOE Joint Genome Institute (JGI-PGF)"/>
            <person name="Lucas S."/>
            <person name="Han J."/>
            <person name="Lapidus A."/>
            <person name="Cheng J.-F."/>
            <person name="Goodwin L."/>
            <person name="Pitluck S."/>
            <person name="Peters L."/>
            <person name="Land M.L."/>
            <person name="Hauser L."/>
            <person name="Vogl K."/>
            <person name="Liu Z."/>
            <person name="Overmann J."/>
            <person name="Frigaard N.-U."/>
            <person name="Bryant D.A."/>
            <person name="Woyke T.J."/>
        </authorList>
    </citation>
    <scope>NUCLEOTIDE SEQUENCE [LARGE SCALE GENOMIC DNA]</scope>
    <source>
        <strain evidence="2">970</strain>
    </source>
</reference>
<dbReference type="SUPFAM" id="SSF52540">
    <property type="entry name" value="P-loop containing nucleoside triphosphate hydrolases"/>
    <property type="match status" value="1"/>
</dbReference>
<name>H8Z1V6_9GAMM</name>
<organism evidence="1 2">
    <name type="scientific">Thiorhodovibrio frisius</name>
    <dbReference type="NCBI Taxonomy" id="631362"/>
    <lineage>
        <taxon>Bacteria</taxon>
        <taxon>Pseudomonadati</taxon>
        <taxon>Pseudomonadota</taxon>
        <taxon>Gammaproteobacteria</taxon>
        <taxon>Chromatiales</taxon>
        <taxon>Chromatiaceae</taxon>
        <taxon>Thiorhodovibrio</taxon>
    </lineage>
</organism>
<accession>H8Z1V6</accession>
<dbReference type="eggNOG" id="COG0463">
    <property type="taxonomic scope" value="Bacteria"/>
</dbReference>
<dbReference type="HOGENOM" id="CLU_767114_0_0_6"/>
<dbReference type="RefSeq" id="WP_009149504.1">
    <property type="nucleotide sequence ID" value="NZ_CP121471.1"/>
</dbReference>
<keyword evidence="2" id="KW-1185">Reference proteome</keyword>
<gene>
    <name evidence="1" type="ORF">Thi970DRAFT_02856</name>
</gene>
<proteinExistence type="predicted"/>
<dbReference type="Proteomes" id="UP000002964">
    <property type="component" value="Unassembled WGS sequence"/>
</dbReference>
<sequence length="361" mass="41541">MFTRLFRSRSSGSQKPAPIKILLHLGMPKCGSSALQTFLSAPAFEGLTGERCAYLVLKKDGELLWGDSLLQHARTSPYGYAASARAEDVRAISPQQQRNARATLKRLGQDYEWLIFSSESWGPKAHLFADDWLLADPAFEVHLLAYVRPQIEWLNSAWWQWGAWTRLQPRPWINRMRQSVQWHRLLRHWADKPWVSSLTVRLLDDDIVADAMAYLGYALEQRPRINQGLPAIVLRLYQRHRQLRPGPHDSAMDFVLARQLHLQAQGTPWIIGPGFATELVECFHEDNQQLAQLVSPDQREHLLADPRWWQADVYQQRPLAKLNVPKLNAQELEHLCVVAMEAIFRLDAEVRELRARADVSA</sequence>
<reference evidence="1 2" key="2">
    <citation type="submission" date="2011-11" db="EMBL/GenBank/DDBJ databases">
        <authorList>
            <consortium name="US DOE Joint Genome Institute"/>
            <person name="Lucas S."/>
            <person name="Han J."/>
            <person name="Lapidus A."/>
            <person name="Cheng J.-F."/>
            <person name="Goodwin L."/>
            <person name="Pitluck S."/>
            <person name="Peters L."/>
            <person name="Ovchinnikova G."/>
            <person name="Zhang X."/>
            <person name="Detter J.C."/>
            <person name="Han C."/>
            <person name="Tapia R."/>
            <person name="Land M."/>
            <person name="Hauser L."/>
            <person name="Kyrpides N."/>
            <person name="Ivanova N."/>
            <person name="Pagani I."/>
            <person name="Vogl K."/>
            <person name="Liu Z."/>
            <person name="Overmann J."/>
            <person name="Frigaard N.-U."/>
            <person name="Bryant D."/>
            <person name="Woyke T."/>
        </authorList>
    </citation>
    <scope>NUCLEOTIDE SEQUENCE [LARGE SCALE GENOMIC DNA]</scope>
    <source>
        <strain evidence="1 2">970</strain>
    </source>
</reference>
<protein>
    <submittedName>
        <fullName evidence="1">Uncharacterized protein</fullName>
    </submittedName>
</protein>
<dbReference type="STRING" id="631362.Thi970DRAFT_02856"/>
<evidence type="ECO:0000313" key="2">
    <source>
        <dbReference type="Proteomes" id="UP000002964"/>
    </source>
</evidence>
<dbReference type="EMBL" id="JH603169">
    <property type="protein sequence ID" value="EIC22584.1"/>
    <property type="molecule type" value="Genomic_DNA"/>
</dbReference>
<dbReference type="AlphaFoldDB" id="H8Z1V6"/>
<dbReference type="OrthoDB" id="6217368at2"/>
<dbReference type="InterPro" id="IPR027417">
    <property type="entry name" value="P-loop_NTPase"/>
</dbReference>